<comment type="similarity">
    <text evidence="2 7">Belongs to the GcvP family.</text>
</comment>
<evidence type="ECO:0000313" key="11">
    <source>
        <dbReference type="EMBL" id="KAJ8040716.1"/>
    </source>
</evidence>
<dbReference type="GO" id="GO:0005960">
    <property type="term" value="C:glycine cleavage complex"/>
    <property type="evidence" value="ECO:0007669"/>
    <property type="project" value="TreeGrafter"/>
</dbReference>
<dbReference type="FunFam" id="3.40.640.10:FF:000007">
    <property type="entry name" value="glycine dehydrogenase (Decarboxylating), mitochondrial"/>
    <property type="match status" value="1"/>
</dbReference>
<dbReference type="Gene3D" id="3.40.640.10">
    <property type="entry name" value="Type I PLP-dependent aspartate aminotransferase-like (Major domain)"/>
    <property type="match status" value="2"/>
</dbReference>
<keyword evidence="3 6" id="KW-0663">Pyridoxal phosphate</keyword>
<evidence type="ECO:0000256" key="4">
    <source>
        <dbReference type="ARBA" id="ARBA00023002"/>
    </source>
</evidence>
<evidence type="ECO:0000256" key="6">
    <source>
        <dbReference type="PIRSR" id="PIRSR603437-50"/>
    </source>
</evidence>
<dbReference type="CDD" id="cd00613">
    <property type="entry name" value="GDC-P"/>
    <property type="match status" value="2"/>
</dbReference>
<evidence type="ECO:0000259" key="9">
    <source>
        <dbReference type="Pfam" id="PF02347"/>
    </source>
</evidence>
<evidence type="ECO:0000256" key="3">
    <source>
        <dbReference type="ARBA" id="ARBA00022898"/>
    </source>
</evidence>
<dbReference type="SUPFAM" id="SSF53383">
    <property type="entry name" value="PLP-dependent transferases"/>
    <property type="match status" value="2"/>
</dbReference>
<dbReference type="GO" id="GO:0016594">
    <property type="term" value="F:glycine binding"/>
    <property type="evidence" value="ECO:0007669"/>
    <property type="project" value="TreeGrafter"/>
</dbReference>
<comment type="subcellular location">
    <subcellularLocation>
        <location evidence="7">Mitochondrion</location>
    </subcellularLocation>
</comment>
<organism evidence="11 12">
    <name type="scientific">Holothuria leucospilota</name>
    <name type="common">Black long sea cucumber</name>
    <name type="synonym">Mertensiothuria leucospilota</name>
    <dbReference type="NCBI Taxonomy" id="206669"/>
    <lineage>
        <taxon>Eukaryota</taxon>
        <taxon>Metazoa</taxon>
        <taxon>Echinodermata</taxon>
        <taxon>Eleutherozoa</taxon>
        <taxon>Echinozoa</taxon>
        <taxon>Holothuroidea</taxon>
        <taxon>Aspidochirotacea</taxon>
        <taxon>Aspidochirotida</taxon>
        <taxon>Holothuriidae</taxon>
        <taxon>Holothuria</taxon>
    </lineage>
</organism>
<dbReference type="InterPro" id="IPR049316">
    <property type="entry name" value="GDC-P_C"/>
</dbReference>
<evidence type="ECO:0000256" key="7">
    <source>
        <dbReference type="RuleBase" id="RU364056"/>
    </source>
</evidence>
<comment type="catalytic activity">
    <reaction evidence="5 7">
        <text>N(6)-[(R)-lipoyl]-L-lysyl-[glycine-cleavage complex H protein] + glycine + H(+) = N(6)-[(R)-S(8)-aminomethyldihydrolipoyl]-L-lysyl-[glycine-cleavage complex H protein] + CO2</text>
        <dbReference type="Rhea" id="RHEA:24304"/>
        <dbReference type="Rhea" id="RHEA-COMP:10494"/>
        <dbReference type="Rhea" id="RHEA-COMP:10495"/>
        <dbReference type="ChEBI" id="CHEBI:15378"/>
        <dbReference type="ChEBI" id="CHEBI:16526"/>
        <dbReference type="ChEBI" id="CHEBI:57305"/>
        <dbReference type="ChEBI" id="CHEBI:83099"/>
        <dbReference type="ChEBI" id="CHEBI:83143"/>
        <dbReference type="EC" id="1.4.4.2"/>
    </reaction>
</comment>
<evidence type="ECO:0000256" key="5">
    <source>
        <dbReference type="ARBA" id="ARBA00049026"/>
    </source>
</evidence>
<comment type="subunit">
    <text evidence="7">The glycine cleavage system is composed of four proteins: P, T, L and H.</text>
</comment>
<comment type="function">
    <text evidence="7">The glycine cleavage system catalyzes the degradation of glycine.</text>
</comment>
<dbReference type="NCBIfam" id="TIGR00461">
    <property type="entry name" value="gcvP"/>
    <property type="match status" value="1"/>
</dbReference>
<dbReference type="InterPro" id="IPR015422">
    <property type="entry name" value="PyrdxlP-dep_Trfase_small"/>
</dbReference>
<dbReference type="HAMAP" id="MF_00711">
    <property type="entry name" value="GcvP"/>
    <property type="match status" value="1"/>
</dbReference>
<evidence type="ECO:0000256" key="1">
    <source>
        <dbReference type="ARBA" id="ARBA00001933"/>
    </source>
</evidence>
<dbReference type="PANTHER" id="PTHR11773:SF1">
    <property type="entry name" value="GLYCINE DEHYDROGENASE (DECARBOXYLATING), MITOCHONDRIAL"/>
    <property type="match status" value="1"/>
</dbReference>
<evidence type="ECO:0000256" key="2">
    <source>
        <dbReference type="ARBA" id="ARBA00010756"/>
    </source>
</evidence>
<dbReference type="GO" id="GO:0030170">
    <property type="term" value="F:pyridoxal phosphate binding"/>
    <property type="evidence" value="ECO:0007669"/>
    <property type="project" value="TreeGrafter"/>
</dbReference>
<dbReference type="FunFam" id="3.40.640.10:FF:000005">
    <property type="entry name" value="Glycine dehydrogenase (decarboxylating), mitochondrial"/>
    <property type="match status" value="1"/>
</dbReference>
<reference evidence="11" key="1">
    <citation type="submission" date="2021-10" db="EMBL/GenBank/DDBJ databases">
        <title>Tropical sea cucumber genome reveals ecological adaptation and Cuvierian tubules defense mechanism.</title>
        <authorList>
            <person name="Chen T."/>
        </authorList>
    </citation>
    <scope>NUCLEOTIDE SEQUENCE</scope>
    <source>
        <strain evidence="11">Nanhai2018</strain>
        <tissue evidence="11">Muscle</tissue>
    </source>
</reference>
<dbReference type="InterPro" id="IPR015421">
    <property type="entry name" value="PyrdxlP-dep_Trfase_major"/>
</dbReference>
<accession>A0A9Q1C9U7</accession>
<protein>
    <recommendedName>
        <fullName evidence="7">Glycine cleavage system P protein</fullName>
        <ecNumber evidence="7">1.4.4.2</ecNumber>
    </recommendedName>
</protein>
<feature type="region of interest" description="Disordered" evidence="8">
    <location>
        <begin position="39"/>
        <end position="60"/>
    </location>
</feature>
<gene>
    <name evidence="11" type="ORF">HOLleu_15096</name>
</gene>
<comment type="cofactor">
    <cofactor evidence="1 6 7">
        <name>pyridoxal 5'-phosphate</name>
        <dbReference type="ChEBI" id="CHEBI:597326"/>
    </cofactor>
</comment>
<dbReference type="Pfam" id="PF21478">
    <property type="entry name" value="GcvP2_C"/>
    <property type="match status" value="1"/>
</dbReference>
<evidence type="ECO:0000256" key="8">
    <source>
        <dbReference type="SAM" id="MobiDB-lite"/>
    </source>
</evidence>
<dbReference type="Pfam" id="PF02347">
    <property type="entry name" value="GDC-P"/>
    <property type="match status" value="2"/>
</dbReference>
<feature type="compositionally biased region" description="Polar residues" evidence="8">
    <location>
        <begin position="48"/>
        <end position="60"/>
    </location>
</feature>
<feature type="domain" description="Glycine dehydrogenase C-terminal" evidence="10">
    <location>
        <begin position="838"/>
        <end position="958"/>
    </location>
</feature>
<keyword evidence="4 7" id="KW-0560">Oxidoreductase</keyword>
<dbReference type="GO" id="GO:0004375">
    <property type="term" value="F:glycine dehydrogenase (decarboxylating) activity"/>
    <property type="evidence" value="ECO:0007669"/>
    <property type="project" value="UniProtKB-UniRule"/>
</dbReference>
<dbReference type="InterPro" id="IPR015424">
    <property type="entry name" value="PyrdxlP-dep_Trfase"/>
</dbReference>
<dbReference type="GO" id="GO:0019464">
    <property type="term" value="P:glycine decarboxylation via glycine cleavage system"/>
    <property type="evidence" value="ECO:0007669"/>
    <property type="project" value="TreeGrafter"/>
</dbReference>
<dbReference type="Gene3D" id="3.90.1150.10">
    <property type="entry name" value="Aspartate Aminotransferase, domain 1"/>
    <property type="match status" value="2"/>
</dbReference>
<dbReference type="InterPro" id="IPR020581">
    <property type="entry name" value="GDC_P"/>
</dbReference>
<keyword evidence="7" id="KW-0496">Mitochondrion</keyword>
<dbReference type="GO" id="GO:0005739">
    <property type="term" value="C:mitochondrion"/>
    <property type="evidence" value="ECO:0007669"/>
    <property type="project" value="UniProtKB-SubCell"/>
</dbReference>
<dbReference type="Proteomes" id="UP001152320">
    <property type="component" value="Chromosome 6"/>
</dbReference>
<feature type="modified residue" description="N6-(pyridoxal phosphate)lysine" evidence="6">
    <location>
        <position position="766"/>
    </location>
</feature>
<dbReference type="EC" id="1.4.4.2" evidence="7"/>
<dbReference type="InterPro" id="IPR003437">
    <property type="entry name" value="GcvP"/>
</dbReference>
<keyword evidence="12" id="KW-1185">Reference proteome</keyword>
<evidence type="ECO:0000313" key="12">
    <source>
        <dbReference type="Proteomes" id="UP001152320"/>
    </source>
</evidence>
<dbReference type="OrthoDB" id="6537869at2759"/>
<comment type="caution">
    <text evidence="11">The sequence shown here is derived from an EMBL/GenBank/DDBJ whole genome shotgun (WGS) entry which is preliminary data.</text>
</comment>
<dbReference type="PANTHER" id="PTHR11773">
    <property type="entry name" value="GLYCINE DEHYDROGENASE, DECARBOXYLATING"/>
    <property type="match status" value="1"/>
</dbReference>
<feature type="domain" description="Glycine cleavage system P-protein N-terminal" evidence="9">
    <location>
        <begin position="535"/>
        <end position="805"/>
    </location>
</feature>
<dbReference type="InterPro" id="IPR049315">
    <property type="entry name" value="GDC-P_N"/>
</dbReference>
<dbReference type="NCBIfam" id="NF001696">
    <property type="entry name" value="PRK00451.1"/>
    <property type="match status" value="1"/>
</dbReference>
<dbReference type="EMBL" id="JAIZAY010000006">
    <property type="protein sequence ID" value="KAJ8040716.1"/>
    <property type="molecule type" value="Genomic_DNA"/>
</dbReference>
<sequence length="1027" mass="113658">MFLQTGLLSNVTSCRGITLRNLRSCSSVSLLQRRTSKNPGVCSAEHGQWSTNPARNSSSRTYDELIPRHDNFADRHIGPRKTEIQDMLRTIGVESLDGLVNKTVPESIRLRTDLKLDPPKCESEVLKDLKEIANKNQVWRSYIGMGYHNCHTPHPILRNVLENPGWYTQYTPYQAEISQGRLQTLLYFQTLVCDLTGLEVANASLLDEATAAAEAMALCYRTNKRKKFYVDSKCHPQTVAVVQTRAEPFGVEVVVCSHTLMDFSNKDVAGVLFQYPDTDGSVEDFQELVQKAHAAKTLAVCATDLMALTLLTPPGEFGVDIALGNSQRLGVPLGYGGPHAAFFAVKENLKRILPGRLVGVTRDSSGNEAYRLSLQAREQHIRRQKATSNICTAQALLANMSALYCIYHGPEGLRHIANRIHNSTLILAEGIKSAKHELMNPGIFFDTLRVQSNGLGAGIKQQADNLKINLRHHADGSFGISLDETVEEQDINDLLQIFGCKLSAADIAEDLQRKGLVNSISNSQFKRKSAFLNHPVFNSHHSETALLRFMKSLENKDLSLTHSMIPLGSCTMKLNATVELMPITWPEFSAVHPFVPVEQAKGYLEMFKDLEEDLCSITGFDAISLQPNSGAQGEYAGLMAIMGYHQHREEHHRDVCLIPTSAHGTNPASANMTGLEVQPVKIASNGDIDLVDLQRQVEKYKDRLAAFMITYPSTNGIFEEQVCEVLELIHHHGGQVYLDGANMNAQVGLCRPGDFGADVSHLNLHKTFCIPHGGGGPGMGPIGVKKHLIPFLPSHPIVAMEKERRGGVVSAAPWGSSSILPITWTYIKMMGATGLRLATEVAILNANYMAKRLENSYRILFTGKHGFVAHEFIIELKEFKAIGVEPGDIAKRLQDFGFHAPTVSFPVSTGIMIEPTESENKEELDRLCDALLYVRDEIQDIQDGRVSVEDSPLKHSPHTAGVVMSSIWEKAYSREQAAFPLPFVKPESKFWPSVGRVDDLYGDKNLICTCPSMDSYGDYVDDEQAMR</sequence>
<feature type="domain" description="Glycine cleavage system P-protein N-terminal" evidence="9">
    <location>
        <begin position="74"/>
        <end position="498"/>
    </location>
</feature>
<proteinExistence type="inferred from homology"/>
<keyword evidence="7" id="KW-0809">Transit peptide</keyword>
<name>A0A9Q1C9U7_HOLLE</name>
<dbReference type="AlphaFoldDB" id="A0A9Q1C9U7"/>
<evidence type="ECO:0000259" key="10">
    <source>
        <dbReference type="Pfam" id="PF21478"/>
    </source>
</evidence>